<dbReference type="STRING" id="391625.PPSIR1_41644"/>
<evidence type="ECO:0000313" key="9">
    <source>
        <dbReference type="EMBL" id="EDM80458.1"/>
    </source>
</evidence>
<keyword evidence="3" id="KW-0633">Potassium transport</keyword>
<dbReference type="eggNOG" id="COG0569">
    <property type="taxonomic scope" value="Bacteria"/>
</dbReference>
<dbReference type="RefSeq" id="WP_006970319.1">
    <property type="nucleotide sequence ID" value="NZ_ABCS01000010.1"/>
</dbReference>
<keyword evidence="10" id="KW-1185">Reference proteome</keyword>
<dbReference type="InterPro" id="IPR003148">
    <property type="entry name" value="RCK_N"/>
</dbReference>
<dbReference type="PRINTS" id="PR00335">
    <property type="entry name" value="KUPTAKETRKA"/>
</dbReference>
<keyword evidence="6" id="KW-0406">Ion transport</keyword>
<dbReference type="InterPro" id="IPR036721">
    <property type="entry name" value="RCK_C_sf"/>
</dbReference>
<accession>A6G0S0</accession>
<evidence type="ECO:0000256" key="5">
    <source>
        <dbReference type="ARBA" id="ARBA00023027"/>
    </source>
</evidence>
<dbReference type="PROSITE" id="PS51202">
    <property type="entry name" value="RCK_C"/>
    <property type="match status" value="1"/>
</dbReference>
<dbReference type="Proteomes" id="UP000005801">
    <property type="component" value="Unassembled WGS sequence"/>
</dbReference>
<dbReference type="PANTHER" id="PTHR43833:SF5">
    <property type="entry name" value="TRK SYSTEM POTASSIUM UPTAKE PROTEIN TRKA"/>
    <property type="match status" value="1"/>
</dbReference>
<dbReference type="Gene3D" id="3.30.70.1450">
    <property type="entry name" value="Regulator of K+ conductance, C-terminal domain"/>
    <property type="match status" value="1"/>
</dbReference>
<dbReference type="Gene3D" id="3.40.50.720">
    <property type="entry name" value="NAD(P)-binding Rossmann-like Domain"/>
    <property type="match status" value="1"/>
</dbReference>
<evidence type="ECO:0000256" key="1">
    <source>
        <dbReference type="ARBA" id="ARBA00017378"/>
    </source>
</evidence>
<dbReference type="GO" id="GO:0015079">
    <property type="term" value="F:potassium ion transmembrane transporter activity"/>
    <property type="evidence" value="ECO:0007669"/>
    <property type="project" value="InterPro"/>
</dbReference>
<dbReference type="PROSITE" id="PS51201">
    <property type="entry name" value="RCK_N"/>
    <property type="match status" value="1"/>
</dbReference>
<dbReference type="Pfam" id="PF02080">
    <property type="entry name" value="TrkA_C"/>
    <property type="match status" value="1"/>
</dbReference>
<evidence type="ECO:0000313" key="10">
    <source>
        <dbReference type="Proteomes" id="UP000005801"/>
    </source>
</evidence>
<dbReference type="AlphaFoldDB" id="A6G0S0"/>
<keyword evidence="4" id="KW-0630">Potassium</keyword>
<proteinExistence type="predicted"/>
<dbReference type="InterPro" id="IPR006037">
    <property type="entry name" value="RCK_C"/>
</dbReference>
<name>A6G0S0_9BACT</name>
<evidence type="ECO:0000256" key="3">
    <source>
        <dbReference type="ARBA" id="ARBA00022538"/>
    </source>
</evidence>
<dbReference type="EMBL" id="ABCS01000010">
    <property type="protein sequence ID" value="EDM80458.1"/>
    <property type="molecule type" value="Genomic_DNA"/>
</dbReference>
<keyword evidence="5" id="KW-0520">NAD</keyword>
<dbReference type="PANTHER" id="PTHR43833">
    <property type="entry name" value="POTASSIUM CHANNEL PROTEIN 2-RELATED-RELATED"/>
    <property type="match status" value="1"/>
</dbReference>
<dbReference type="Pfam" id="PF02254">
    <property type="entry name" value="TrkA_N"/>
    <property type="match status" value="1"/>
</dbReference>
<feature type="domain" description="RCK C-terminal" evidence="8">
    <location>
        <begin position="136"/>
        <end position="223"/>
    </location>
</feature>
<dbReference type="InterPro" id="IPR006036">
    <property type="entry name" value="K_uptake_TrkA"/>
</dbReference>
<evidence type="ECO:0000256" key="4">
    <source>
        <dbReference type="ARBA" id="ARBA00022958"/>
    </source>
</evidence>
<gene>
    <name evidence="9" type="ORF">PPSIR1_41644</name>
</gene>
<dbReference type="GO" id="GO:0005886">
    <property type="term" value="C:plasma membrane"/>
    <property type="evidence" value="ECO:0007669"/>
    <property type="project" value="InterPro"/>
</dbReference>
<protein>
    <recommendedName>
        <fullName evidence="1">Trk system potassium uptake protein TrkA</fullName>
    </recommendedName>
</protein>
<dbReference type="InterPro" id="IPR050721">
    <property type="entry name" value="Trk_Ktr_HKT_K-transport"/>
</dbReference>
<evidence type="ECO:0000259" key="8">
    <source>
        <dbReference type="PROSITE" id="PS51202"/>
    </source>
</evidence>
<comment type="caution">
    <text evidence="9">The sequence shown here is derived from an EMBL/GenBank/DDBJ whole genome shotgun (WGS) entry which is preliminary data.</text>
</comment>
<keyword evidence="2" id="KW-0813">Transport</keyword>
<organism evidence="9 10">
    <name type="scientific">Plesiocystis pacifica SIR-1</name>
    <dbReference type="NCBI Taxonomy" id="391625"/>
    <lineage>
        <taxon>Bacteria</taxon>
        <taxon>Pseudomonadati</taxon>
        <taxon>Myxococcota</taxon>
        <taxon>Polyangia</taxon>
        <taxon>Nannocystales</taxon>
        <taxon>Nannocystaceae</taxon>
        <taxon>Plesiocystis</taxon>
    </lineage>
</organism>
<dbReference type="SUPFAM" id="SSF116726">
    <property type="entry name" value="TrkA C-terminal domain-like"/>
    <property type="match status" value="1"/>
</dbReference>
<feature type="domain" description="RCK N-terminal" evidence="7">
    <location>
        <begin position="1"/>
        <end position="116"/>
    </location>
</feature>
<reference evidence="9 10" key="1">
    <citation type="submission" date="2007-06" db="EMBL/GenBank/DDBJ databases">
        <authorList>
            <person name="Shimkets L."/>
            <person name="Ferriera S."/>
            <person name="Johnson J."/>
            <person name="Kravitz S."/>
            <person name="Beeson K."/>
            <person name="Sutton G."/>
            <person name="Rogers Y.-H."/>
            <person name="Friedman R."/>
            <person name="Frazier M."/>
            <person name="Venter J.C."/>
        </authorList>
    </citation>
    <scope>NUCLEOTIDE SEQUENCE [LARGE SCALE GENOMIC DNA]</scope>
    <source>
        <strain evidence="9 10">SIR-1</strain>
    </source>
</reference>
<evidence type="ECO:0000256" key="2">
    <source>
        <dbReference type="ARBA" id="ARBA00022448"/>
    </source>
</evidence>
<sequence>MYVIIAGGGALGRELAEALIARRHDVVVIDRDKHTCEAIYSQLGAVTVLGDATDLHVLQDAGAERASLLVTVMPNDADNIACTLLARTLGVERIIARLRDNAYAAAYEAAGADHLIRTTHLLRNQVVLYIEHPVVNEIVMIGDDAAQVFSVGIPPTAWCIGRSAASIAAERKFPEGCLLIGIRRKGVRELVIPRGETRIRTGDTVLVIAGNADIDRAVAVLTRKG</sequence>
<dbReference type="InterPro" id="IPR036291">
    <property type="entry name" value="NAD(P)-bd_dom_sf"/>
</dbReference>
<evidence type="ECO:0000256" key="6">
    <source>
        <dbReference type="ARBA" id="ARBA00023065"/>
    </source>
</evidence>
<evidence type="ECO:0000259" key="7">
    <source>
        <dbReference type="PROSITE" id="PS51201"/>
    </source>
</evidence>
<dbReference type="SUPFAM" id="SSF51735">
    <property type="entry name" value="NAD(P)-binding Rossmann-fold domains"/>
    <property type="match status" value="1"/>
</dbReference>
<dbReference type="OrthoDB" id="9775180at2"/>